<name>A0A9Q1IA69_SYNKA</name>
<proteinExistence type="predicted"/>
<evidence type="ECO:0000256" key="1">
    <source>
        <dbReference type="SAM" id="MobiDB-lite"/>
    </source>
</evidence>
<dbReference type="Proteomes" id="UP001152622">
    <property type="component" value="Chromosome 21"/>
</dbReference>
<gene>
    <name evidence="2" type="ORF">SKAU_G00398970</name>
</gene>
<dbReference type="AlphaFoldDB" id="A0A9Q1IA69"/>
<comment type="caution">
    <text evidence="2">The sequence shown here is derived from an EMBL/GenBank/DDBJ whole genome shotgun (WGS) entry which is preliminary data.</text>
</comment>
<evidence type="ECO:0000313" key="3">
    <source>
        <dbReference type="Proteomes" id="UP001152622"/>
    </source>
</evidence>
<organism evidence="2 3">
    <name type="scientific">Synaphobranchus kaupii</name>
    <name type="common">Kaup's arrowtooth eel</name>
    <dbReference type="NCBI Taxonomy" id="118154"/>
    <lineage>
        <taxon>Eukaryota</taxon>
        <taxon>Metazoa</taxon>
        <taxon>Chordata</taxon>
        <taxon>Craniata</taxon>
        <taxon>Vertebrata</taxon>
        <taxon>Euteleostomi</taxon>
        <taxon>Actinopterygii</taxon>
        <taxon>Neopterygii</taxon>
        <taxon>Teleostei</taxon>
        <taxon>Anguilliformes</taxon>
        <taxon>Synaphobranchidae</taxon>
        <taxon>Synaphobranchus</taxon>
    </lineage>
</organism>
<sequence length="110" mass="12096">MKAIQSPLPPYSQPSSLYLLAPFFSKLNSGNRWRPFQRQVHGAAIRVSLGSHRGCAFPPGNKTSQLECIRRPESDAPTSPQLRPPAGAVSSREPDQPTARLPRASFRVFA</sequence>
<feature type="region of interest" description="Disordered" evidence="1">
    <location>
        <begin position="71"/>
        <end position="110"/>
    </location>
</feature>
<reference evidence="2" key="1">
    <citation type="journal article" date="2023" name="Science">
        <title>Genome structures resolve the early diversification of teleost fishes.</title>
        <authorList>
            <person name="Parey E."/>
            <person name="Louis A."/>
            <person name="Montfort J."/>
            <person name="Bouchez O."/>
            <person name="Roques C."/>
            <person name="Iampietro C."/>
            <person name="Lluch J."/>
            <person name="Castinel A."/>
            <person name="Donnadieu C."/>
            <person name="Desvignes T."/>
            <person name="Floi Bucao C."/>
            <person name="Jouanno E."/>
            <person name="Wen M."/>
            <person name="Mejri S."/>
            <person name="Dirks R."/>
            <person name="Jansen H."/>
            <person name="Henkel C."/>
            <person name="Chen W.J."/>
            <person name="Zahm M."/>
            <person name="Cabau C."/>
            <person name="Klopp C."/>
            <person name="Thompson A.W."/>
            <person name="Robinson-Rechavi M."/>
            <person name="Braasch I."/>
            <person name="Lecointre G."/>
            <person name="Bobe J."/>
            <person name="Postlethwait J.H."/>
            <person name="Berthelot C."/>
            <person name="Roest Crollius H."/>
            <person name="Guiguen Y."/>
        </authorList>
    </citation>
    <scope>NUCLEOTIDE SEQUENCE</scope>
    <source>
        <strain evidence="2">WJC10195</strain>
    </source>
</reference>
<protein>
    <submittedName>
        <fullName evidence="2">Uncharacterized protein</fullName>
    </submittedName>
</protein>
<dbReference type="EMBL" id="JAINUF010000021">
    <property type="protein sequence ID" value="KAJ8334258.1"/>
    <property type="molecule type" value="Genomic_DNA"/>
</dbReference>
<keyword evidence="3" id="KW-1185">Reference proteome</keyword>
<evidence type="ECO:0000313" key="2">
    <source>
        <dbReference type="EMBL" id="KAJ8334258.1"/>
    </source>
</evidence>
<accession>A0A9Q1IA69</accession>